<organism evidence="2 3">
    <name type="scientific">Streptomyces griseoviridis</name>
    <dbReference type="NCBI Taxonomy" id="45398"/>
    <lineage>
        <taxon>Bacteria</taxon>
        <taxon>Bacillati</taxon>
        <taxon>Actinomycetota</taxon>
        <taxon>Actinomycetes</taxon>
        <taxon>Kitasatosporales</taxon>
        <taxon>Streptomycetaceae</taxon>
        <taxon>Streptomyces</taxon>
    </lineage>
</organism>
<reference evidence="2" key="2">
    <citation type="submission" date="2020-09" db="EMBL/GenBank/DDBJ databases">
        <authorList>
            <person name="Sun Q."/>
            <person name="Ohkuma M."/>
        </authorList>
    </citation>
    <scope>NUCLEOTIDE SEQUENCE</scope>
    <source>
        <strain evidence="2">JCM 4234</strain>
    </source>
</reference>
<dbReference type="Proteomes" id="UP000653493">
    <property type="component" value="Unassembled WGS sequence"/>
</dbReference>
<accession>A0A918GQQ6</accession>
<protein>
    <submittedName>
        <fullName evidence="2">Uncharacterized protein</fullName>
    </submittedName>
</protein>
<evidence type="ECO:0000313" key="2">
    <source>
        <dbReference type="EMBL" id="GGS53323.1"/>
    </source>
</evidence>
<dbReference type="AlphaFoldDB" id="A0A918GQQ6"/>
<evidence type="ECO:0000313" key="3">
    <source>
        <dbReference type="Proteomes" id="UP000653493"/>
    </source>
</evidence>
<comment type="caution">
    <text evidence="2">The sequence shown here is derived from an EMBL/GenBank/DDBJ whole genome shotgun (WGS) entry which is preliminary data.</text>
</comment>
<keyword evidence="3" id="KW-1185">Reference proteome</keyword>
<proteinExistence type="predicted"/>
<name>A0A918GQQ6_STRGD</name>
<feature type="region of interest" description="Disordered" evidence="1">
    <location>
        <begin position="74"/>
        <end position="111"/>
    </location>
</feature>
<evidence type="ECO:0000256" key="1">
    <source>
        <dbReference type="SAM" id="MobiDB-lite"/>
    </source>
</evidence>
<gene>
    <name evidence="2" type="ORF">GCM10010238_48430</name>
</gene>
<dbReference type="EMBL" id="BMSL01000017">
    <property type="protein sequence ID" value="GGS53323.1"/>
    <property type="molecule type" value="Genomic_DNA"/>
</dbReference>
<reference evidence="2" key="1">
    <citation type="journal article" date="2014" name="Int. J. Syst. Evol. Microbiol.">
        <title>Complete genome sequence of Corynebacterium casei LMG S-19264T (=DSM 44701T), isolated from a smear-ripened cheese.</title>
        <authorList>
            <consortium name="US DOE Joint Genome Institute (JGI-PGF)"/>
            <person name="Walter F."/>
            <person name="Albersmeier A."/>
            <person name="Kalinowski J."/>
            <person name="Ruckert C."/>
        </authorList>
    </citation>
    <scope>NUCLEOTIDE SEQUENCE</scope>
    <source>
        <strain evidence="2">JCM 4234</strain>
    </source>
</reference>
<sequence>MKSDPSKTQIGSTVGWGLGHASAFAGTAADTEAEAAGAPVTNSAAANIAAPAVHFMLRVLLIRYTFLTSRVSRYTRSRPRSRPVLSLGDAEPEQAAAASLRTPVEQLSSKW</sequence>